<evidence type="ECO:0000313" key="1">
    <source>
        <dbReference type="EMBL" id="MCD5316912.1"/>
    </source>
</evidence>
<dbReference type="AlphaFoldDB" id="A0A9X1NKX8"/>
<sequence length="238" mass="26354">MSYAPVASAVTDKPMARPAGQNLTSHLLRAVESQELCTVAEALAWCWPDPVTSDAVVGFSYATDQALWWRYTTDGPHTAQGLLSLDDAYEVVAFDGVCELRWLQEHHGRGRAVVLGEEPDHLPRGPQLTGCERSREYEPLGDRHHLLAGLPVPTAPGWTRLQARRQRYRSADIPIDWSSASAPPAGIALRSREYISEDEYGNVSVTETRLISLLFLSEEAMLLGDPPWDPTNHAEGER</sequence>
<protein>
    <submittedName>
        <fullName evidence="1">CRISPR-associated protein Csx19</fullName>
    </submittedName>
</protein>
<comment type="caution">
    <text evidence="1">The sequence shown here is derived from an EMBL/GenBank/DDBJ whole genome shotgun (WGS) entry which is preliminary data.</text>
</comment>
<gene>
    <name evidence="1" type="primary">csx19</name>
    <name evidence="1" type="ORF">LR394_39050</name>
</gene>
<dbReference type="NCBIfam" id="TIGR03984">
    <property type="entry name" value="CRISPR-associated protein Csx19"/>
    <property type="match status" value="1"/>
</dbReference>
<name>A0A9X1NKX8_9ACTN</name>
<organism evidence="1 2">
    <name type="scientific">Kineosporia babensis</name>
    <dbReference type="NCBI Taxonomy" id="499548"/>
    <lineage>
        <taxon>Bacteria</taxon>
        <taxon>Bacillati</taxon>
        <taxon>Actinomycetota</taxon>
        <taxon>Actinomycetes</taxon>
        <taxon>Kineosporiales</taxon>
        <taxon>Kineosporiaceae</taxon>
        <taxon>Kineosporia</taxon>
    </lineage>
</organism>
<keyword evidence="2" id="KW-1185">Reference proteome</keyword>
<reference evidence="1" key="1">
    <citation type="submission" date="2021-11" db="EMBL/GenBank/DDBJ databases">
        <title>Streptomyces corallinus and Kineosporia corallina sp. nov., two new coral-derived marine actinobacteria.</title>
        <authorList>
            <person name="Buangrab K."/>
            <person name="Sutthacheep M."/>
            <person name="Yeemin T."/>
            <person name="Harunari E."/>
            <person name="Igarashi Y."/>
            <person name="Sripreechasak P."/>
            <person name="Kanchanasin P."/>
            <person name="Tanasupawat S."/>
            <person name="Phongsopitanun W."/>
        </authorList>
    </citation>
    <scope>NUCLEOTIDE SEQUENCE</scope>
    <source>
        <strain evidence="1">JCM 31032</strain>
    </source>
</reference>
<accession>A0A9X1NKX8</accession>
<proteinExistence type="predicted"/>
<evidence type="ECO:0000313" key="2">
    <source>
        <dbReference type="Proteomes" id="UP001138997"/>
    </source>
</evidence>
<dbReference type="EMBL" id="JAJOMB010000036">
    <property type="protein sequence ID" value="MCD5316912.1"/>
    <property type="molecule type" value="Genomic_DNA"/>
</dbReference>
<dbReference type="InterPro" id="IPR023815">
    <property type="entry name" value="CRISPR-assoc_Csx19"/>
</dbReference>
<dbReference type="RefSeq" id="WP_231449764.1">
    <property type="nucleotide sequence ID" value="NZ_JAJOMB010000036.1"/>
</dbReference>
<dbReference type="Proteomes" id="UP001138997">
    <property type="component" value="Unassembled WGS sequence"/>
</dbReference>